<reference evidence="1 2" key="2">
    <citation type="journal article" date="2022" name="Mol. Ecol. Resour.">
        <title>The genomes of chicory, endive, great burdock and yacon provide insights into Asteraceae paleo-polyploidization history and plant inulin production.</title>
        <authorList>
            <person name="Fan W."/>
            <person name="Wang S."/>
            <person name="Wang H."/>
            <person name="Wang A."/>
            <person name="Jiang F."/>
            <person name="Liu H."/>
            <person name="Zhao H."/>
            <person name="Xu D."/>
            <person name="Zhang Y."/>
        </authorList>
    </citation>
    <scope>NUCLEOTIDE SEQUENCE [LARGE SCALE GENOMIC DNA]</scope>
    <source>
        <strain evidence="2">cv. Punajuju</strain>
        <tissue evidence="1">Leaves</tissue>
    </source>
</reference>
<dbReference type="Proteomes" id="UP001055811">
    <property type="component" value="Linkage Group LG08"/>
</dbReference>
<keyword evidence="2" id="KW-1185">Reference proteome</keyword>
<evidence type="ECO:0000313" key="1">
    <source>
        <dbReference type="EMBL" id="KAI3699569.1"/>
    </source>
</evidence>
<dbReference type="EMBL" id="CM042016">
    <property type="protein sequence ID" value="KAI3699569.1"/>
    <property type="molecule type" value="Genomic_DNA"/>
</dbReference>
<name>A0ACB8ZNL0_CICIN</name>
<sequence length="188" mass="20668">MVSTPSLFLEKDINEDDDRSSMVAAGIRGHKEANTCCEMIEGMVEEDESSDESECSFKNNTGGEMLDELPVTVSEQKVFVEVTSENGQLHYTQPTVDKNPAILIKGTVKIPSSNNEGIKVGERHSLLASRIEYDKNKVVQMKDNTSADPYVLDDGTTKDAHPCFDYSHLHALKNKGAGITCKSEDPIN</sequence>
<gene>
    <name evidence="1" type="ORF">L2E82_43972</name>
</gene>
<reference evidence="2" key="1">
    <citation type="journal article" date="2022" name="Mol. Ecol. Resour.">
        <title>The genomes of chicory, endive, great burdock and yacon provide insights into Asteraceae palaeo-polyploidization history and plant inulin production.</title>
        <authorList>
            <person name="Fan W."/>
            <person name="Wang S."/>
            <person name="Wang H."/>
            <person name="Wang A."/>
            <person name="Jiang F."/>
            <person name="Liu H."/>
            <person name="Zhao H."/>
            <person name="Xu D."/>
            <person name="Zhang Y."/>
        </authorList>
    </citation>
    <scope>NUCLEOTIDE SEQUENCE [LARGE SCALE GENOMIC DNA]</scope>
    <source>
        <strain evidence="2">cv. Punajuju</strain>
    </source>
</reference>
<proteinExistence type="predicted"/>
<organism evidence="1 2">
    <name type="scientific">Cichorium intybus</name>
    <name type="common">Chicory</name>
    <dbReference type="NCBI Taxonomy" id="13427"/>
    <lineage>
        <taxon>Eukaryota</taxon>
        <taxon>Viridiplantae</taxon>
        <taxon>Streptophyta</taxon>
        <taxon>Embryophyta</taxon>
        <taxon>Tracheophyta</taxon>
        <taxon>Spermatophyta</taxon>
        <taxon>Magnoliopsida</taxon>
        <taxon>eudicotyledons</taxon>
        <taxon>Gunneridae</taxon>
        <taxon>Pentapetalae</taxon>
        <taxon>asterids</taxon>
        <taxon>campanulids</taxon>
        <taxon>Asterales</taxon>
        <taxon>Asteraceae</taxon>
        <taxon>Cichorioideae</taxon>
        <taxon>Cichorieae</taxon>
        <taxon>Cichoriinae</taxon>
        <taxon>Cichorium</taxon>
    </lineage>
</organism>
<evidence type="ECO:0000313" key="2">
    <source>
        <dbReference type="Proteomes" id="UP001055811"/>
    </source>
</evidence>
<accession>A0ACB8ZNL0</accession>
<comment type="caution">
    <text evidence="1">The sequence shown here is derived from an EMBL/GenBank/DDBJ whole genome shotgun (WGS) entry which is preliminary data.</text>
</comment>
<protein>
    <submittedName>
        <fullName evidence="1">Uncharacterized protein</fullName>
    </submittedName>
</protein>